<name>A0A6J7KUY8_9ZZZZ</name>
<dbReference type="InterPro" id="IPR019606">
    <property type="entry name" value="GerMN"/>
</dbReference>
<organism evidence="2">
    <name type="scientific">freshwater metagenome</name>
    <dbReference type="NCBI Taxonomy" id="449393"/>
    <lineage>
        <taxon>unclassified sequences</taxon>
        <taxon>metagenomes</taxon>
        <taxon>ecological metagenomes</taxon>
    </lineage>
</organism>
<feature type="domain" description="GerMN" evidence="1">
    <location>
        <begin position="200"/>
        <end position="290"/>
    </location>
</feature>
<dbReference type="EMBL" id="CAFBMW010000033">
    <property type="protein sequence ID" value="CAB4959537.1"/>
    <property type="molecule type" value="Genomic_DNA"/>
</dbReference>
<sequence length="581" mass="60964">MRTTRRRAARGGCLVAALALLTGCVQMPSEGPVVEPLVSAAADDVPGISFDPRPPQAGDSAADIVAGFLEAMKATPISPTVARQFLSEEAADSWVPEQQIITYAELGTPVGETSVRIPLSEVNRYDARGAWQRTAAEGLLGLGLALEDGEWRIEELPNALIVPESWFDDAYQRVSLYFFDPTAQVLVPEPVFVPSGEQFASSLVRGLVVQPDDTSPEVVQTYFPSGSAEGLAVPISSAGIATVALTGDPDAVDEETAQRMLAQLVWTLRQEPRIRAVELSIGGRALGGPGGSTQVNLDVGSAYDPNGVRPSAELFALDRGLLVSGEIGAFEPTAGPLGTVDLGVRSIGVDLTGARVAAVTDDGADLLVAPVQAAAGETTRPVVDAVDLAAPSWDHRDRIWLLDRGAGRARVVVVVDGSARELDVPGITGRPARSLLVSRDGSRLVAVVRGRKADRVVSTRVRQDAAGTVLGTTPVRTLPRPTEGSPRIRDIGWRSPTAVSVLSDITEDLSEVRTISVDGAPGEVASGGTTRLRGPTRQLVSSPVDGSEVFALAGRAVTSLTRLERPVPDLARGLTSLTYVG</sequence>
<accession>A0A6J7KUY8</accession>
<dbReference type="InterPro" id="IPR059026">
    <property type="entry name" value="LpqB_N"/>
</dbReference>
<dbReference type="PROSITE" id="PS51257">
    <property type="entry name" value="PROKAR_LIPOPROTEIN"/>
    <property type="match status" value="1"/>
</dbReference>
<dbReference type="Pfam" id="PF10647">
    <property type="entry name" value="Gmad1"/>
    <property type="match status" value="1"/>
</dbReference>
<protein>
    <submittedName>
        <fullName evidence="2">Unannotated protein</fullName>
    </submittedName>
</protein>
<dbReference type="Pfam" id="PF10646">
    <property type="entry name" value="Germane"/>
    <property type="match status" value="1"/>
</dbReference>
<gene>
    <name evidence="2" type="ORF">UFOPK3662_03134</name>
</gene>
<dbReference type="Pfam" id="PF25976">
    <property type="entry name" value="LpqB_N"/>
    <property type="match status" value="1"/>
</dbReference>
<dbReference type="SMART" id="SM00909">
    <property type="entry name" value="Germane"/>
    <property type="match status" value="1"/>
</dbReference>
<dbReference type="InterPro" id="IPR018910">
    <property type="entry name" value="LpqB_C"/>
</dbReference>
<evidence type="ECO:0000259" key="1">
    <source>
        <dbReference type="SMART" id="SM00909"/>
    </source>
</evidence>
<dbReference type="AlphaFoldDB" id="A0A6J7KUY8"/>
<evidence type="ECO:0000313" key="2">
    <source>
        <dbReference type="EMBL" id="CAB4959537.1"/>
    </source>
</evidence>
<reference evidence="2" key="1">
    <citation type="submission" date="2020-05" db="EMBL/GenBank/DDBJ databases">
        <authorList>
            <person name="Chiriac C."/>
            <person name="Salcher M."/>
            <person name="Ghai R."/>
            <person name="Kavagutti S V."/>
        </authorList>
    </citation>
    <scope>NUCLEOTIDE SEQUENCE</scope>
</reference>
<proteinExistence type="predicted"/>